<dbReference type="InterPro" id="IPR011990">
    <property type="entry name" value="TPR-like_helical_dom_sf"/>
</dbReference>
<dbReference type="EMBL" id="CP013650">
    <property type="protein sequence ID" value="ALS96858.1"/>
    <property type="molecule type" value="Genomic_DNA"/>
</dbReference>
<reference evidence="1 2" key="1">
    <citation type="submission" date="2015-12" db="EMBL/GenBank/DDBJ databases">
        <title>Complete genome of Lacimicrobium alkaliphilum KCTC 32984.</title>
        <authorList>
            <person name="Kim S.-G."/>
            <person name="Lee Y.-J."/>
        </authorList>
    </citation>
    <scope>NUCLEOTIDE SEQUENCE [LARGE SCALE GENOMIC DNA]</scope>
    <source>
        <strain evidence="1 2">YelD216</strain>
    </source>
</reference>
<dbReference type="AlphaFoldDB" id="A0A0U2RI51"/>
<proteinExistence type="predicted"/>
<organism evidence="1 2">
    <name type="scientific">Lacimicrobium alkaliphilum</name>
    <dbReference type="NCBI Taxonomy" id="1526571"/>
    <lineage>
        <taxon>Bacteria</taxon>
        <taxon>Pseudomonadati</taxon>
        <taxon>Pseudomonadota</taxon>
        <taxon>Gammaproteobacteria</taxon>
        <taxon>Alteromonadales</taxon>
        <taxon>Alteromonadaceae</taxon>
        <taxon>Lacimicrobium</taxon>
    </lineage>
</organism>
<dbReference type="SUPFAM" id="SSF48452">
    <property type="entry name" value="TPR-like"/>
    <property type="match status" value="1"/>
</dbReference>
<dbReference type="PROSITE" id="PS51257">
    <property type="entry name" value="PROKAR_LIPOPROTEIN"/>
    <property type="match status" value="1"/>
</dbReference>
<dbReference type="Gene3D" id="1.25.40.10">
    <property type="entry name" value="Tetratricopeptide repeat domain"/>
    <property type="match status" value="1"/>
</dbReference>
<dbReference type="STRING" id="1526571.AT746_00250"/>
<evidence type="ECO:0000313" key="2">
    <source>
        <dbReference type="Proteomes" id="UP000068447"/>
    </source>
</evidence>
<protein>
    <submittedName>
        <fullName evidence="1">Uncharacterized protein</fullName>
    </submittedName>
</protein>
<dbReference type="RefSeq" id="WP_062474787.1">
    <property type="nucleotide sequence ID" value="NZ_CP013650.1"/>
</dbReference>
<dbReference type="OrthoDB" id="5761728at2"/>
<keyword evidence="2" id="KW-1185">Reference proteome</keyword>
<sequence>MKKYSLYSLSSDVLAIGLVAVVACTFWSGQTVAHENHQQEHQHGNKFTTMNLDKLQQSVVGLQYLNPEQDIDALRSALENYAVNTTEEQLRRDYWLARVQQHQHDFDAASQTIERAIKETPRDPDLLLLKASVLNNLGKHPQALDACKPLLGVVDDAVVTACVVDARAQHDPDNIDIYYRDLVQMAQRSSVSLAQQRVWINQILAELALKMRQPEKAQHHIRDLLLPEAPVSAIALWADIEIELGHHQQMLNSLQELVEGQQRIDDALLLRLAMAEKLSAKGDKWLNAMRQRIGQRSASHNYAHAGELSKFYLYVEPDPDKAIYWAKINYRHAKSEMDAALLVAAETLAGRD</sequence>
<dbReference type="KEGG" id="lal:AT746_00250"/>
<dbReference type="Proteomes" id="UP000068447">
    <property type="component" value="Chromosome"/>
</dbReference>
<name>A0A0U2RI51_9ALTE</name>
<gene>
    <name evidence="1" type="ORF">AT746_00250</name>
</gene>
<evidence type="ECO:0000313" key="1">
    <source>
        <dbReference type="EMBL" id="ALS96858.1"/>
    </source>
</evidence>
<accession>A0A0U2RI51</accession>